<dbReference type="GO" id="GO:0030170">
    <property type="term" value="F:pyridoxal phosphate binding"/>
    <property type="evidence" value="ECO:0007669"/>
    <property type="project" value="UniProtKB-ARBA"/>
</dbReference>
<dbReference type="GO" id="GO:0008483">
    <property type="term" value="F:transaminase activity"/>
    <property type="evidence" value="ECO:0007669"/>
    <property type="project" value="UniProtKB-KW"/>
</dbReference>
<dbReference type="InterPro" id="IPR015421">
    <property type="entry name" value="PyrdxlP-dep_Trfase_major"/>
</dbReference>
<protein>
    <submittedName>
        <fullName evidence="6">DegT/DnrJ/EryC1/StrS family aminotransferase</fullName>
    </submittedName>
</protein>
<evidence type="ECO:0000256" key="5">
    <source>
        <dbReference type="RuleBase" id="RU004508"/>
    </source>
</evidence>
<dbReference type="FunFam" id="3.40.640.10:FF:000089">
    <property type="entry name" value="Aminotransferase, DegT/DnrJ/EryC1/StrS family"/>
    <property type="match status" value="1"/>
</dbReference>
<dbReference type="InterPro" id="IPR000653">
    <property type="entry name" value="DegT/StrS_aminotransferase"/>
</dbReference>
<dbReference type="AlphaFoldDB" id="A0A8J7TMP5"/>
<comment type="similarity">
    <text evidence="2 5">Belongs to the DegT/DnrJ/EryC1 family.</text>
</comment>
<proteinExistence type="inferred from homology"/>
<keyword evidence="1 4" id="KW-0663">Pyridoxal phosphate</keyword>
<name>A0A8J7TMP5_9BACT</name>
<evidence type="ECO:0000256" key="4">
    <source>
        <dbReference type="PIRSR" id="PIRSR000390-2"/>
    </source>
</evidence>
<dbReference type="Proteomes" id="UP000664277">
    <property type="component" value="Unassembled WGS sequence"/>
</dbReference>
<keyword evidence="6" id="KW-0808">Transferase</keyword>
<evidence type="ECO:0000256" key="2">
    <source>
        <dbReference type="ARBA" id="ARBA00037999"/>
    </source>
</evidence>
<dbReference type="InterPro" id="IPR015424">
    <property type="entry name" value="PyrdxlP-dep_Trfase"/>
</dbReference>
<comment type="caution">
    <text evidence="6">The sequence shown here is derived from an EMBL/GenBank/DDBJ whole genome shotgun (WGS) entry which is preliminary data.</text>
</comment>
<feature type="active site" description="Proton acceptor" evidence="3">
    <location>
        <position position="186"/>
    </location>
</feature>
<dbReference type="EMBL" id="JAFLCK010000008">
    <property type="protein sequence ID" value="MBN8660193.1"/>
    <property type="molecule type" value="Genomic_DNA"/>
</dbReference>
<dbReference type="SUPFAM" id="SSF53383">
    <property type="entry name" value="PLP-dependent transferases"/>
    <property type="match status" value="1"/>
</dbReference>
<evidence type="ECO:0000313" key="7">
    <source>
        <dbReference type="Proteomes" id="UP000664277"/>
    </source>
</evidence>
<sequence length="384" mass="42685">MKVPFGNMKIHYQAYKAELDAAVARVMESGHYILGPELDKFEKDFATFLGAKYTVGCASGTEAIYLALAACDVGPGDEVLVVAHTAVPTISAISMTGATPVFVDIKASTYVMRETELEAKITPKTKVIIPVHLYGHMAEMETIMKVAAKHGLKVMEDVAQATGATYRGQTAGTIGDYGAFSFYPSKNLGAFGDGGAVSTNSEENYKKLVMLRNYGQSKRYYHDIVGINSRLDEIQCAILGAQLPYVHEWNDRRREIADRYTAGLKDVVITPVEQPGCKHVYHLYVIQTPYRDELQEYLLERGIQCLIHYPIPAHLQQAYSFLGYKPGTLPTTEHVVKRILSLPMFPELTDEQVDMVIEGIKDFHKERGITFEMVQSTRALAETV</sequence>
<reference evidence="6" key="1">
    <citation type="submission" date="2021-02" db="EMBL/GenBank/DDBJ databases">
        <title>Genome-Resolved Metagenomics of a Microbial Community Performing Photosynthetic Biological Nutrient Removal.</title>
        <authorList>
            <person name="Mcdaniel E.A."/>
        </authorList>
    </citation>
    <scope>NUCLEOTIDE SEQUENCE</scope>
    <source>
        <strain evidence="6">UWPOB_OBS1</strain>
    </source>
</reference>
<evidence type="ECO:0000256" key="3">
    <source>
        <dbReference type="PIRSR" id="PIRSR000390-1"/>
    </source>
</evidence>
<dbReference type="PANTHER" id="PTHR30244">
    <property type="entry name" value="TRANSAMINASE"/>
    <property type="match status" value="1"/>
</dbReference>
<evidence type="ECO:0000313" key="6">
    <source>
        <dbReference type="EMBL" id="MBN8660193.1"/>
    </source>
</evidence>
<dbReference type="InterPro" id="IPR015422">
    <property type="entry name" value="PyrdxlP-dep_Trfase_small"/>
</dbReference>
<keyword evidence="6" id="KW-0032">Aminotransferase</keyword>
<organism evidence="6 7">
    <name type="scientific">Candidatus Obscuribacter phosphatis</name>
    <dbReference type="NCBI Taxonomy" id="1906157"/>
    <lineage>
        <taxon>Bacteria</taxon>
        <taxon>Bacillati</taxon>
        <taxon>Candidatus Melainabacteria</taxon>
        <taxon>Candidatus Obscuribacterales</taxon>
        <taxon>Candidatus Obscuribacteraceae</taxon>
        <taxon>Candidatus Obscuribacter</taxon>
    </lineage>
</organism>
<dbReference type="PIRSF" id="PIRSF000390">
    <property type="entry name" value="PLP_StrS"/>
    <property type="match status" value="1"/>
</dbReference>
<evidence type="ECO:0000256" key="1">
    <source>
        <dbReference type="ARBA" id="ARBA00022898"/>
    </source>
</evidence>
<accession>A0A8J7TMP5</accession>
<dbReference type="Gene3D" id="3.90.1150.10">
    <property type="entry name" value="Aspartate Aminotransferase, domain 1"/>
    <property type="match status" value="1"/>
</dbReference>
<dbReference type="GO" id="GO:0000271">
    <property type="term" value="P:polysaccharide biosynthetic process"/>
    <property type="evidence" value="ECO:0007669"/>
    <property type="project" value="TreeGrafter"/>
</dbReference>
<dbReference type="Pfam" id="PF01041">
    <property type="entry name" value="DegT_DnrJ_EryC1"/>
    <property type="match status" value="1"/>
</dbReference>
<feature type="modified residue" description="N6-(pyridoxal phosphate)lysine" evidence="4">
    <location>
        <position position="186"/>
    </location>
</feature>
<dbReference type="CDD" id="cd00616">
    <property type="entry name" value="AHBA_syn"/>
    <property type="match status" value="1"/>
</dbReference>
<gene>
    <name evidence="6" type="ORF">J0M35_07500</name>
</gene>
<dbReference type="Gene3D" id="3.40.640.10">
    <property type="entry name" value="Type I PLP-dependent aspartate aminotransferase-like (Major domain)"/>
    <property type="match status" value="1"/>
</dbReference>
<dbReference type="PANTHER" id="PTHR30244:SF36">
    <property type="entry name" value="3-OXO-GLUCOSE-6-PHOSPHATE:GLUTAMATE AMINOTRANSFERASE"/>
    <property type="match status" value="1"/>
</dbReference>